<dbReference type="Pfam" id="PF12900">
    <property type="entry name" value="Pyridox_ox_2"/>
    <property type="match status" value="1"/>
</dbReference>
<proteinExistence type="predicted"/>
<comment type="caution">
    <text evidence="2">The sequence shown here is derived from an EMBL/GenBank/DDBJ whole genome shotgun (WGS) entry which is preliminary data.</text>
</comment>
<reference evidence="2" key="2">
    <citation type="submission" date="2020-09" db="EMBL/GenBank/DDBJ databases">
        <authorList>
            <person name="Sun Q."/>
            <person name="Ohkuma M."/>
        </authorList>
    </citation>
    <scope>NUCLEOTIDE SEQUENCE</scope>
    <source>
        <strain evidence="2">JCM 4346</strain>
    </source>
</reference>
<dbReference type="EMBL" id="BMSX01000012">
    <property type="protein sequence ID" value="GGR27434.1"/>
    <property type="molecule type" value="Genomic_DNA"/>
</dbReference>
<name>A0A918FCL4_9ACTN</name>
<protein>
    <recommendedName>
        <fullName evidence="1">HTH cro/C1-type domain-containing protein</fullName>
    </recommendedName>
</protein>
<dbReference type="PROSITE" id="PS50943">
    <property type="entry name" value="HTH_CROC1"/>
    <property type="match status" value="1"/>
</dbReference>
<dbReference type="Pfam" id="PF13560">
    <property type="entry name" value="HTH_31"/>
    <property type="match status" value="1"/>
</dbReference>
<dbReference type="GO" id="GO:0003677">
    <property type="term" value="F:DNA binding"/>
    <property type="evidence" value="ECO:0007669"/>
    <property type="project" value="InterPro"/>
</dbReference>
<keyword evidence="3" id="KW-1185">Reference proteome</keyword>
<dbReference type="InterPro" id="IPR010982">
    <property type="entry name" value="Lambda_DNA-bd_dom_sf"/>
</dbReference>
<dbReference type="Gene3D" id="2.30.110.10">
    <property type="entry name" value="Electron Transport, Fmn-binding Protein, Chain A"/>
    <property type="match status" value="1"/>
</dbReference>
<dbReference type="AlphaFoldDB" id="A0A918FCL4"/>
<evidence type="ECO:0000313" key="3">
    <source>
        <dbReference type="Proteomes" id="UP000658320"/>
    </source>
</evidence>
<feature type="domain" description="HTH cro/C1-type" evidence="1">
    <location>
        <begin position="22"/>
        <end position="77"/>
    </location>
</feature>
<dbReference type="Gene3D" id="1.10.260.40">
    <property type="entry name" value="lambda repressor-like DNA-binding domains"/>
    <property type="match status" value="1"/>
</dbReference>
<accession>A0A918FCL4</accession>
<dbReference type="RefSeq" id="WP_189939887.1">
    <property type="nucleotide sequence ID" value="NZ_BMSX01000012.1"/>
</dbReference>
<dbReference type="SUPFAM" id="SSF50475">
    <property type="entry name" value="FMN-binding split barrel"/>
    <property type="match status" value="1"/>
</dbReference>
<organism evidence="2 3">
    <name type="scientific">Streptomyces aurantiogriseus</name>
    <dbReference type="NCBI Taxonomy" id="66870"/>
    <lineage>
        <taxon>Bacteria</taxon>
        <taxon>Bacillati</taxon>
        <taxon>Actinomycetota</taxon>
        <taxon>Actinomycetes</taxon>
        <taxon>Kitasatosporales</taxon>
        <taxon>Streptomycetaceae</taxon>
        <taxon>Streptomyces</taxon>
    </lineage>
</organism>
<gene>
    <name evidence="2" type="ORF">GCM10010251_49170</name>
</gene>
<reference evidence="2" key="1">
    <citation type="journal article" date="2014" name="Int. J. Syst. Evol. Microbiol.">
        <title>Complete genome sequence of Corynebacterium casei LMG S-19264T (=DSM 44701T), isolated from a smear-ripened cheese.</title>
        <authorList>
            <consortium name="US DOE Joint Genome Institute (JGI-PGF)"/>
            <person name="Walter F."/>
            <person name="Albersmeier A."/>
            <person name="Kalinowski J."/>
            <person name="Ruckert C."/>
        </authorList>
    </citation>
    <scope>NUCLEOTIDE SEQUENCE</scope>
    <source>
        <strain evidence="2">JCM 4346</strain>
    </source>
</reference>
<evidence type="ECO:0000313" key="2">
    <source>
        <dbReference type="EMBL" id="GGR27434.1"/>
    </source>
</evidence>
<dbReference type="SUPFAM" id="SSF47413">
    <property type="entry name" value="lambda repressor-like DNA-binding domains"/>
    <property type="match status" value="1"/>
</dbReference>
<dbReference type="InterPro" id="IPR012349">
    <property type="entry name" value="Split_barrel_FMN-bd"/>
</dbReference>
<dbReference type="InterPro" id="IPR024747">
    <property type="entry name" value="Pyridox_Oxase-rel"/>
</dbReference>
<sequence>MVERVPSRPTETAPVGDLGRRLALRRAQLGLSRQETAARAGMAPGYLQYLEEYPGAAPGAGVLHGLAEVLRTTVRELTGGDTDLPPGAGHQASRQPEFTELTTQECRDLLSTHGVGRIAVPTLAGPVIVPVDYSVVDDAIVFRTAPGTTPSQAAGCQVAFEVDRIDDVFGQGWSVLVRGHARTVTNPDEVRRLDEQACSTPWAGGPRDQWVRIDVPLVITGRRITA</sequence>
<dbReference type="SMART" id="SM00530">
    <property type="entry name" value="HTH_XRE"/>
    <property type="match status" value="1"/>
</dbReference>
<dbReference type="InterPro" id="IPR001387">
    <property type="entry name" value="Cro/C1-type_HTH"/>
</dbReference>
<dbReference type="Proteomes" id="UP000658320">
    <property type="component" value="Unassembled WGS sequence"/>
</dbReference>
<evidence type="ECO:0000259" key="1">
    <source>
        <dbReference type="PROSITE" id="PS50943"/>
    </source>
</evidence>